<dbReference type="Proteomes" id="UP000697710">
    <property type="component" value="Unassembled WGS sequence"/>
</dbReference>
<reference evidence="1" key="1">
    <citation type="submission" date="2020-04" db="EMBL/GenBank/DDBJ databases">
        <authorList>
            <person name="Zhang T."/>
        </authorList>
    </citation>
    <scope>NUCLEOTIDE SEQUENCE</scope>
    <source>
        <strain evidence="1">HKST-UBA01</strain>
    </source>
</reference>
<dbReference type="Pfam" id="PF13531">
    <property type="entry name" value="SBP_bac_11"/>
    <property type="match status" value="1"/>
</dbReference>
<comment type="caution">
    <text evidence="1">The sequence shown here is derived from an EMBL/GenBank/DDBJ whole genome shotgun (WGS) entry which is preliminary data.</text>
</comment>
<dbReference type="CDD" id="cd00198">
    <property type="entry name" value="vWFA"/>
    <property type="match status" value="1"/>
</dbReference>
<dbReference type="SUPFAM" id="SSF53300">
    <property type="entry name" value="vWA-like"/>
    <property type="match status" value="1"/>
</dbReference>
<protein>
    <submittedName>
        <fullName evidence="1">VWA domain-containing protein</fullName>
    </submittedName>
</protein>
<proteinExistence type="predicted"/>
<dbReference type="SUPFAM" id="SSF53850">
    <property type="entry name" value="Periplasmic binding protein-like II"/>
    <property type="match status" value="1"/>
</dbReference>
<dbReference type="Gene3D" id="3.40.50.410">
    <property type="entry name" value="von Willebrand factor, type A domain"/>
    <property type="match status" value="1"/>
</dbReference>
<gene>
    <name evidence="1" type="ORF">KC729_07370</name>
</gene>
<sequence>MTKRFPATYLRPAVRLFILLGLLVLPNGCSQPTPERQFRILSGSENKTLEPILQEFAKSKRVDLTMDYKGSVDVMLELQEPEFGYDAVWPANSLWISIGDTQHRVKHAKSIMTSPVVFGIREGLARQLGFTSRDVRVADILKAIEEKRLRFMMTSATQSNSGASAYIGFLYALLGNPDVISAADLEDPTLGPHIRALLAGVHRSSGSSGWLKDLFLEGSYDAMVNYEAVIIEANQELEERGREPLHVIYPIDGIVLADSPLGFIKHDDESLESFFLELQDFLLSDRVQKQLVDTGRRTGFGGRMQDADPEIWKASWGVQPNKVLSPIRLPSAEVILEALTLYQSEFRKPSLTVFCLDFSGSMEGEGEWQLENAMKVLLDEESSRRFLIQVGRRDKTIILPFDGVVRNGAVLEGNDPASLQELSVRIGTEAPTGKTDIYGAAIRGLELIEQEEYEDYVPAVILMTDGLSNTGHDFRDLERKWKSSRLDVPIFCILFGDASEEQLGEIVDLTRGRIFDGRQDLIQAFRTAKGYN</sequence>
<dbReference type="EMBL" id="JAGQHR010000175">
    <property type="protein sequence ID" value="MCA9727486.1"/>
    <property type="molecule type" value="Genomic_DNA"/>
</dbReference>
<accession>A0A956LY08</accession>
<reference evidence="1" key="2">
    <citation type="journal article" date="2021" name="Microbiome">
        <title>Successional dynamics and alternative stable states in a saline activated sludge microbial community over 9 years.</title>
        <authorList>
            <person name="Wang Y."/>
            <person name="Ye J."/>
            <person name="Ju F."/>
            <person name="Liu L."/>
            <person name="Boyd J.A."/>
            <person name="Deng Y."/>
            <person name="Parks D.H."/>
            <person name="Jiang X."/>
            <person name="Yin X."/>
            <person name="Woodcroft B.J."/>
            <person name="Tyson G.W."/>
            <person name="Hugenholtz P."/>
            <person name="Polz M.F."/>
            <person name="Zhang T."/>
        </authorList>
    </citation>
    <scope>NUCLEOTIDE SEQUENCE</scope>
    <source>
        <strain evidence="1">HKST-UBA01</strain>
    </source>
</reference>
<organism evidence="1 2">
    <name type="scientific">Eiseniibacteriota bacterium</name>
    <dbReference type="NCBI Taxonomy" id="2212470"/>
    <lineage>
        <taxon>Bacteria</taxon>
        <taxon>Candidatus Eiseniibacteriota</taxon>
    </lineage>
</organism>
<name>A0A956LY08_UNCEI</name>
<evidence type="ECO:0000313" key="2">
    <source>
        <dbReference type="Proteomes" id="UP000697710"/>
    </source>
</evidence>
<dbReference type="InterPro" id="IPR036465">
    <property type="entry name" value="vWFA_dom_sf"/>
</dbReference>
<evidence type="ECO:0000313" key="1">
    <source>
        <dbReference type="EMBL" id="MCA9727486.1"/>
    </source>
</evidence>
<dbReference type="AlphaFoldDB" id="A0A956LY08"/>